<evidence type="ECO:0000256" key="3">
    <source>
        <dbReference type="ARBA" id="ARBA00023204"/>
    </source>
</evidence>
<dbReference type="InterPro" id="IPR015360">
    <property type="entry name" value="XPC-bd"/>
</dbReference>
<dbReference type="Gene3D" id="1.10.8.10">
    <property type="entry name" value="DNA helicase RuvA subunit, C-terminal domain"/>
    <property type="match status" value="2"/>
</dbReference>
<reference evidence="9 10" key="1">
    <citation type="submission" date="2021-06" db="EMBL/GenBank/DDBJ databases">
        <authorList>
            <person name="Kallberg Y."/>
            <person name="Tangrot J."/>
            <person name="Rosling A."/>
        </authorList>
    </citation>
    <scope>NUCLEOTIDE SEQUENCE [LARGE SCALE GENOMIC DNA]</scope>
    <source>
        <strain evidence="9 10">120-4 pot B 10/14</strain>
    </source>
</reference>
<accession>A0ABN7UYD7</accession>
<sequence>MKITIKTLQQKQFHVEAEPEDTILVVKQKIEESQGHEVSLQKLIFSGKVLADDKSVSSYNITEKDFLVVMVSKPPAKPNSGGSGGPSTIITPQPNLASSAPPPTVIHPPIVPITSPPSTQESEPGPTPTPVGSTPTNPQSIQSHFGNQSALVTGTDYTNTIQRIMELGFDRDQVVKAMRASFNNPDRAVEYLMTGIPESVQNEQIPATPDLAGNQPTPNTIGNTATPEMAFLRSQPQFQQLRQLVQQNPAYLPHLLQQIGQTNPQLLQFINANQSTFTRLLQESGDDAGAGDANLPPPHYVSITQDEKDAIDRLEALGFDRARAIEAFLACDRNEDLAANYLFDNMHDDEN</sequence>
<evidence type="ECO:0000256" key="4">
    <source>
        <dbReference type="ARBA" id="ARBA00023242"/>
    </source>
</evidence>
<proteinExistence type="inferred from homology"/>
<dbReference type="NCBIfam" id="TIGR00601">
    <property type="entry name" value="rad23"/>
    <property type="match status" value="1"/>
</dbReference>
<evidence type="ECO:0000256" key="2">
    <source>
        <dbReference type="ARBA" id="ARBA00022763"/>
    </source>
</evidence>
<dbReference type="SMART" id="SM00727">
    <property type="entry name" value="STI1"/>
    <property type="match status" value="1"/>
</dbReference>
<comment type="caution">
    <text evidence="9">The sequence shown here is derived from an EMBL/GenBank/DDBJ whole genome shotgun (WGS) entry which is preliminary data.</text>
</comment>
<dbReference type="CDD" id="cd14281">
    <property type="entry name" value="UBA2_Rad23_like"/>
    <property type="match status" value="1"/>
</dbReference>
<evidence type="ECO:0000256" key="6">
    <source>
        <dbReference type="SAM" id="MobiDB-lite"/>
    </source>
</evidence>
<dbReference type="Gene3D" id="1.10.10.540">
    <property type="entry name" value="XPC-binding domain"/>
    <property type="match status" value="1"/>
</dbReference>
<dbReference type="InterPro" id="IPR000626">
    <property type="entry name" value="Ubiquitin-like_dom"/>
</dbReference>
<dbReference type="SUPFAM" id="SSF46934">
    <property type="entry name" value="UBA-like"/>
    <property type="match status" value="2"/>
</dbReference>
<feature type="domain" description="UBA" evidence="7">
    <location>
        <begin position="154"/>
        <end position="195"/>
    </location>
</feature>
<dbReference type="CDD" id="cd01805">
    <property type="entry name" value="Ubl_Rad23"/>
    <property type="match status" value="1"/>
</dbReference>
<dbReference type="PANTHER" id="PTHR10621">
    <property type="entry name" value="UV EXCISION REPAIR PROTEIN RAD23"/>
    <property type="match status" value="1"/>
</dbReference>
<keyword evidence="1" id="KW-0677">Repeat</keyword>
<dbReference type="Proteomes" id="UP000789901">
    <property type="component" value="Unassembled WGS sequence"/>
</dbReference>
<dbReference type="SUPFAM" id="SSF54236">
    <property type="entry name" value="Ubiquitin-like"/>
    <property type="match status" value="1"/>
</dbReference>
<feature type="domain" description="UBA" evidence="7">
    <location>
        <begin position="304"/>
        <end position="345"/>
    </location>
</feature>
<dbReference type="InterPro" id="IPR029071">
    <property type="entry name" value="Ubiquitin-like_domsf"/>
</dbReference>
<dbReference type="EMBL" id="CAJVQB010006883">
    <property type="protein sequence ID" value="CAG8693258.1"/>
    <property type="molecule type" value="Genomic_DNA"/>
</dbReference>
<dbReference type="Pfam" id="PF00627">
    <property type="entry name" value="UBA"/>
    <property type="match status" value="2"/>
</dbReference>
<comment type="subcellular location">
    <subcellularLocation>
        <location evidence="5">Nucleus</location>
    </subcellularLocation>
    <subcellularLocation>
        <location evidence="5">Cytoplasm</location>
    </subcellularLocation>
</comment>
<name>A0ABN7UYD7_GIGMA</name>
<keyword evidence="3 5" id="KW-0234">DNA repair</keyword>
<keyword evidence="10" id="KW-1185">Reference proteome</keyword>
<dbReference type="InterPro" id="IPR036353">
    <property type="entry name" value="XPC-bd_sf"/>
</dbReference>
<feature type="domain" description="Ubiquitin-like" evidence="8">
    <location>
        <begin position="1"/>
        <end position="76"/>
    </location>
</feature>
<dbReference type="PROSITE" id="PS50030">
    <property type="entry name" value="UBA"/>
    <property type="match status" value="2"/>
</dbReference>
<dbReference type="InterPro" id="IPR006636">
    <property type="entry name" value="STI1_HS-bd"/>
</dbReference>
<dbReference type="InterPro" id="IPR009060">
    <property type="entry name" value="UBA-like_sf"/>
</dbReference>
<dbReference type="Gene3D" id="3.10.20.90">
    <property type="entry name" value="Phosphatidylinositol 3-kinase Catalytic Subunit, Chain A, domain 1"/>
    <property type="match status" value="1"/>
</dbReference>
<dbReference type="InterPro" id="IPR004806">
    <property type="entry name" value="Rad23"/>
</dbReference>
<feature type="region of interest" description="Disordered" evidence="6">
    <location>
        <begin position="110"/>
        <end position="143"/>
    </location>
</feature>
<dbReference type="PROSITE" id="PS50053">
    <property type="entry name" value="UBIQUITIN_2"/>
    <property type="match status" value="1"/>
</dbReference>
<dbReference type="Pfam" id="PF00240">
    <property type="entry name" value="ubiquitin"/>
    <property type="match status" value="1"/>
</dbReference>
<keyword evidence="2 5" id="KW-0227">DNA damage</keyword>
<evidence type="ECO:0000313" key="10">
    <source>
        <dbReference type="Proteomes" id="UP000789901"/>
    </source>
</evidence>
<dbReference type="SMART" id="SM00165">
    <property type="entry name" value="UBA"/>
    <property type="match status" value="2"/>
</dbReference>
<protein>
    <recommendedName>
        <fullName evidence="5">UV excision repair protein RAD23</fullName>
    </recommendedName>
</protein>
<evidence type="ECO:0000259" key="7">
    <source>
        <dbReference type="PROSITE" id="PS50030"/>
    </source>
</evidence>
<feature type="compositionally biased region" description="Polar residues" evidence="6">
    <location>
        <begin position="88"/>
        <end position="98"/>
    </location>
</feature>
<organism evidence="9 10">
    <name type="scientific">Gigaspora margarita</name>
    <dbReference type="NCBI Taxonomy" id="4874"/>
    <lineage>
        <taxon>Eukaryota</taxon>
        <taxon>Fungi</taxon>
        <taxon>Fungi incertae sedis</taxon>
        <taxon>Mucoromycota</taxon>
        <taxon>Glomeromycotina</taxon>
        <taxon>Glomeromycetes</taxon>
        <taxon>Diversisporales</taxon>
        <taxon>Gigasporaceae</taxon>
        <taxon>Gigaspora</taxon>
    </lineage>
</organism>
<feature type="region of interest" description="Disordered" evidence="6">
    <location>
        <begin position="75"/>
        <end position="98"/>
    </location>
</feature>
<dbReference type="InterPro" id="IPR015940">
    <property type="entry name" value="UBA"/>
</dbReference>
<evidence type="ECO:0000256" key="5">
    <source>
        <dbReference type="RuleBase" id="RU367049"/>
    </source>
</evidence>
<comment type="function">
    <text evidence="5">Multiubiquitin chain receptor involved in modulation of proteasomal degradation. Involved in nucleotide excision repair.</text>
</comment>
<dbReference type="PANTHER" id="PTHR10621:SF0">
    <property type="entry name" value="UV EXCISION REPAIR PROTEIN RAD23"/>
    <property type="match status" value="1"/>
</dbReference>
<keyword evidence="4 5" id="KW-0539">Nucleus</keyword>
<comment type="similarity">
    <text evidence="5">Belongs to the RAD23 family.</text>
</comment>
<evidence type="ECO:0000256" key="1">
    <source>
        <dbReference type="ARBA" id="ARBA00022737"/>
    </source>
</evidence>
<keyword evidence="5" id="KW-0963">Cytoplasm</keyword>
<gene>
    <name evidence="9" type="ORF">GMARGA_LOCUS11653</name>
</gene>
<evidence type="ECO:0000259" key="8">
    <source>
        <dbReference type="PROSITE" id="PS50053"/>
    </source>
</evidence>
<dbReference type="Pfam" id="PF09280">
    <property type="entry name" value="XPC-binding"/>
    <property type="match status" value="1"/>
</dbReference>
<dbReference type="SUPFAM" id="SSF101238">
    <property type="entry name" value="XPC-binding domain"/>
    <property type="match status" value="1"/>
</dbReference>
<evidence type="ECO:0000313" key="9">
    <source>
        <dbReference type="EMBL" id="CAG8693258.1"/>
    </source>
</evidence>
<dbReference type="PRINTS" id="PR01839">
    <property type="entry name" value="RAD23PROTEIN"/>
</dbReference>
<dbReference type="SMART" id="SM00213">
    <property type="entry name" value="UBQ"/>
    <property type="match status" value="1"/>
</dbReference>